<proteinExistence type="predicted"/>
<organism evidence="2">
    <name type="scientific">bioreactor metagenome</name>
    <dbReference type="NCBI Taxonomy" id="1076179"/>
    <lineage>
        <taxon>unclassified sequences</taxon>
        <taxon>metagenomes</taxon>
        <taxon>ecological metagenomes</taxon>
    </lineage>
</organism>
<dbReference type="EMBL" id="VSSQ01012997">
    <property type="protein sequence ID" value="MPM50503.1"/>
    <property type="molecule type" value="Genomic_DNA"/>
</dbReference>
<name>A0A645AI17_9ZZZZ</name>
<keyword evidence="1" id="KW-1133">Transmembrane helix</keyword>
<feature type="transmembrane region" description="Helical" evidence="1">
    <location>
        <begin position="20"/>
        <end position="42"/>
    </location>
</feature>
<keyword evidence="1" id="KW-0812">Transmembrane</keyword>
<reference evidence="2" key="1">
    <citation type="submission" date="2019-08" db="EMBL/GenBank/DDBJ databases">
        <authorList>
            <person name="Kucharzyk K."/>
            <person name="Murdoch R.W."/>
            <person name="Higgins S."/>
            <person name="Loffler F."/>
        </authorList>
    </citation>
    <scope>NUCLEOTIDE SEQUENCE</scope>
</reference>
<accession>A0A645AI17</accession>
<keyword evidence="1" id="KW-0472">Membrane</keyword>
<feature type="transmembrane region" description="Helical" evidence="1">
    <location>
        <begin position="49"/>
        <end position="69"/>
    </location>
</feature>
<protein>
    <submittedName>
        <fullName evidence="2">Uncharacterized protein</fullName>
    </submittedName>
</protein>
<comment type="caution">
    <text evidence="2">The sequence shown here is derived from an EMBL/GenBank/DDBJ whole genome shotgun (WGS) entry which is preliminary data.</text>
</comment>
<sequence>MQQGTDSSFRIASFQLFADFIGNIGNALNMLYTINVTVLGILFQTLKFICFKVGVYAIEIAFVTVFIQII</sequence>
<dbReference type="AlphaFoldDB" id="A0A645AI17"/>
<evidence type="ECO:0000256" key="1">
    <source>
        <dbReference type="SAM" id="Phobius"/>
    </source>
</evidence>
<evidence type="ECO:0000313" key="2">
    <source>
        <dbReference type="EMBL" id="MPM50503.1"/>
    </source>
</evidence>
<gene>
    <name evidence="2" type="ORF">SDC9_97245</name>
</gene>